<dbReference type="STRING" id="428993.SAMN06296058_0514"/>
<name>A0A1T5J4E0_9GAMM</name>
<dbReference type="Proteomes" id="UP000190341">
    <property type="component" value="Unassembled WGS sequence"/>
</dbReference>
<dbReference type="AlphaFoldDB" id="A0A1T5J4E0"/>
<protein>
    <recommendedName>
        <fullName evidence="4">Entry exclusion lipoprotein TrbK</fullName>
    </recommendedName>
</protein>
<evidence type="ECO:0000313" key="3">
    <source>
        <dbReference type="Proteomes" id="UP000190341"/>
    </source>
</evidence>
<dbReference type="RefSeq" id="WP_079722907.1">
    <property type="nucleotide sequence ID" value="NZ_BMCL01000003.1"/>
</dbReference>
<accession>A0A1T5J4E0</accession>
<feature type="chain" id="PRO_5013341308" description="Entry exclusion lipoprotein TrbK" evidence="1">
    <location>
        <begin position="25"/>
        <end position="88"/>
    </location>
</feature>
<feature type="signal peptide" evidence="1">
    <location>
        <begin position="1"/>
        <end position="24"/>
    </location>
</feature>
<reference evidence="2 3" key="1">
    <citation type="submission" date="2017-02" db="EMBL/GenBank/DDBJ databases">
        <authorList>
            <person name="Peterson S.W."/>
        </authorList>
    </citation>
    <scope>NUCLEOTIDE SEQUENCE [LARGE SCALE GENOMIC DNA]</scope>
    <source>
        <strain evidence="2 3">P15</strain>
    </source>
</reference>
<organism evidence="2 3">
    <name type="scientific">Pseudoxanthomonas indica</name>
    <dbReference type="NCBI Taxonomy" id="428993"/>
    <lineage>
        <taxon>Bacteria</taxon>
        <taxon>Pseudomonadati</taxon>
        <taxon>Pseudomonadota</taxon>
        <taxon>Gammaproteobacteria</taxon>
        <taxon>Lysobacterales</taxon>
        <taxon>Lysobacteraceae</taxon>
        <taxon>Pseudoxanthomonas</taxon>
    </lineage>
</organism>
<evidence type="ECO:0000313" key="2">
    <source>
        <dbReference type="EMBL" id="SKC46244.1"/>
    </source>
</evidence>
<sequence>MKNLTNLALLLCLAGGAATQAGCASDSSVSSADPAKDPYPWCADQRREAADRMPTLSNATAEELEKRDRYVDAHVAKDCQQPLSPTHP</sequence>
<evidence type="ECO:0008006" key="4">
    <source>
        <dbReference type="Google" id="ProtNLM"/>
    </source>
</evidence>
<keyword evidence="1" id="KW-0732">Signal</keyword>
<dbReference type="EMBL" id="FUZV01000001">
    <property type="protein sequence ID" value="SKC46244.1"/>
    <property type="molecule type" value="Genomic_DNA"/>
</dbReference>
<proteinExistence type="predicted"/>
<gene>
    <name evidence="2" type="ORF">SAMN06296058_0514</name>
</gene>
<keyword evidence="3" id="KW-1185">Reference proteome</keyword>
<evidence type="ECO:0000256" key="1">
    <source>
        <dbReference type="SAM" id="SignalP"/>
    </source>
</evidence>